<accession>A0A415EWF5</accession>
<evidence type="ECO:0000256" key="3">
    <source>
        <dbReference type="ARBA" id="ARBA00012068"/>
    </source>
</evidence>
<sequence length="365" mass="40774">MRILFMNQNIFVAGLGLIGASLAKCIKKAHPQVHLMGWDCQETNEIALATSLVDEVPPSFSVGAVRADVILLALPVEITKKYLAELGALSLKPSVLVTDTGSTKAEITQFAESFSFDFIGGHPMAGSHKSGITAADENLFENAYYIFTPTKSQRMEELQELFRGTRAKYVALAPKEHDQITGMLSHFPHIIASGLVNQADAFNQAHPRAQQLAAGGFRDITRIASSDPRMWTDILLSNRQELLQLIDEWQKQMTTMAHWLQEKDERAIFRFFESAKETRDQLPVHQNGAIPAFYDLFIDVPDHPGVVAEVTGLLSEHQLSLINLKILETREDIIGVLQISFKTQNDLLQAEQLIQNKTTYSCRKK</sequence>
<feature type="domain" description="ACT" evidence="12">
    <location>
        <begin position="295"/>
        <end position="365"/>
    </location>
</feature>
<dbReference type="FunFam" id="3.40.50.720:FF:000208">
    <property type="entry name" value="Prephenate dehydrogenase"/>
    <property type="match status" value="1"/>
</dbReference>
<dbReference type="PANTHER" id="PTHR21363:SF0">
    <property type="entry name" value="PREPHENATE DEHYDROGENASE [NADP(+)]"/>
    <property type="match status" value="1"/>
</dbReference>
<keyword evidence="7 13" id="KW-0560">Oxidoreductase</keyword>
<dbReference type="InterPro" id="IPR050812">
    <property type="entry name" value="Preph/Arog_dehydrog"/>
</dbReference>
<evidence type="ECO:0000313" key="13">
    <source>
        <dbReference type="EMBL" id="RHK07652.1"/>
    </source>
</evidence>
<comment type="catalytic activity">
    <reaction evidence="10">
        <text>prephenate + NAD(+) = 3-(4-hydroxyphenyl)pyruvate + CO2 + NADH</text>
        <dbReference type="Rhea" id="RHEA:13869"/>
        <dbReference type="ChEBI" id="CHEBI:16526"/>
        <dbReference type="ChEBI" id="CHEBI:29934"/>
        <dbReference type="ChEBI" id="CHEBI:36242"/>
        <dbReference type="ChEBI" id="CHEBI:57540"/>
        <dbReference type="ChEBI" id="CHEBI:57945"/>
        <dbReference type="EC" id="1.3.1.12"/>
    </reaction>
</comment>
<dbReference type="PROSITE" id="PS51671">
    <property type="entry name" value="ACT"/>
    <property type="match status" value="1"/>
</dbReference>
<dbReference type="Gene3D" id="3.40.50.720">
    <property type="entry name" value="NAD(P)-binding Rossmann-like Domain"/>
    <property type="match status" value="1"/>
</dbReference>
<comment type="caution">
    <text evidence="13">The sequence shown here is derived from an EMBL/GenBank/DDBJ whole genome shotgun (WGS) entry which is preliminary data.</text>
</comment>
<dbReference type="Gene3D" id="1.10.3660.10">
    <property type="entry name" value="6-phosphogluconate dehydrogenase C-terminal like domain"/>
    <property type="match status" value="1"/>
</dbReference>
<dbReference type="InterPro" id="IPR045865">
    <property type="entry name" value="ACT-like_dom_sf"/>
</dbReference>
<proteinExistence type="inferred from homology"/>
<dbReference type="GO" id="GO:0006571">
    <property type="term" value="P:tyrosine biosynthetic process"/>
    <property type="evidence" value="ECO:0007669"/>
    <property type="project" value="UniProtKB-UniPathway"/>
</dbReference>
<dbReference type="InterPro" id="IPR008927">
    <property type="entry name" value="6-PGluconate_DH-like_C_sf"/>
</dbReference>
<keyword evidence="9" id="KW-0057">Aromatic amino acid biosynthesis</keyword>
<dbReference type="SUPFAM" id="SSF48179">
    <property type="entry name" value="6-phosphogluconate dehydrogenase C-terminal domain-like"/>
    <property type="match status" value="1"/>
</dbReference>
<keyword evidence="8" id="KW-0520">NAD</keyword>
<dbReference type="InterPro" id="IPR036291">
    <property type="entry name" value="NAD(P)-bd_dom_sf"/>
</dbReference>
<dbReference type="InterPro" id="IPR046826">
    <property type="entry name" value="PDH_N"/>
</dbReference>
<dbReference type="NCBIfam" id="NF005107">
    <property type="entry name" value="PRK06545.1-5"/>
    <property type="match status" value="1"/>
</dbReference>
<dbReference type="Pfam" id="PF02153">
    <property type="entry name" value="PDH_N"/>
    <property type="match status" value="1"/>
</dbReference>
<evidence type="ECO:0000256" key="7">
    <source>
        <dbReference type="ARBA" id="ARBA00023002"/>
    </source>
</evidence>
<organism evidence="13 14">
    <name type="scientific">Enterococcus casseliflavus</name>
    <name type="common">Enterococcus flavescens</name>
    <dbReference type="NCBI Taxonomy" id="37734"/>
    <lineage>
        <taxon>Bacteria</taxon>
        <taxon>Bacillati</taxon>
        <taxon>Bacillota</taxon>
        <taxon>Bacilli</taxon>
        <taxon>Lactobacillales</taxon>
        <taxon>Enterococcaceae</taxon>
        <taxon>Enterococcus</taxon>
    </lineage>
</organism>
<reference evidence="13 14" key="1">
    <citation type="submission" date="2018-08" db="EMBL/GenBank/DDBJ databases">
        <title>A genome reference for cultivated species of the human gut microbiota.</title>
        <authorList>
            <person name="Zou Y."/>
            <person name="Xue W."/>
            <person name="Luo G."/>
        </authorList>
    </citation>
    <scope>NUCLEOTIDE SEQUENCE [LARGE SCALE GENOMIC DNA]</scope>
    <source>
        <strain evidence="13 14">AF48-16</strain>
    </source>
</reference>
<dbReference type="AlphaFoldDB" id="A0A415EWF5"/>
<evidence type="ECO:0000259" key="11">
    <source>
        <dbReference type="PROSITE" id="PS51176"/>
    </source>
</evidence>
<gene>
    <name evidence="13" type="ORF">DW084_02965</name>
</gene>
<dbReference type="InterPro" id="IPR003099">
    <property type="entry name" value="Prephen_DH"/>
</dbReference>
<dbReference type="PROSITE" id="PS51176">
    <property type="entry name" value="PDH_ADH"/>
    <property type="match status" value="1"/>
</dbReference>
<dbReference type="FunFam" id="1.10.3660.10:FF:000003">
    <property type="entry name" value="Prephenate dehydrogenase"/>
    <property type="match status" value="1"/>
</dbReference>
<feature type="domain" description="Prephenate/arogenate dehydrogenase" evidence="11">
    <location>
        <begin position="8"/>
        <end position="290"/>
    </location>
</feature>
<keyword evidence="5" id="KW-0827">Tyrosine biosynthesis</keyword>
<keyword evidence="6" id="KW-0028">Amino-acid biosynthesis</keyword>
<dbReference type="UniPathway" id="UPA00122">
    <property type="reaction ID" value="UER00961"/>
</dbReference>
<evidence type="ECO:0000256" key="6">
    <source>
        <dbReference type="ARBA" id="ARBA00022605"/>
    </source>
</evidence>
<dbReference type="Proteomes" id="UP000286288">
    <property type="component" value="Unassembled WGS sequence"/>
</dbReference>
<evidence type="ECO:0000313" key="14">
    <source>
        <dbReference type="Proteomes" id="UP000286288"/>
    </source>
</evidence>
<evidence type="ECO:0000256" key="5">
    <source>
        <dbReference type="ARBA" id="ARBA00022498"/>
    </source>
</evidence>
<comment type="similarity">
    <text evidence="2">Belongs to the prephenate/arogenate dehydrogenase family.</text>
</comment>
<dbReference type="GO" id="GO:0070403">
    <property type="term" value="F:NAD+ binding"/>
    <property type="evidence" value="ECO:0007669"/>
    <property type="project" value="InterPro"/>
</dbReference>
<dbReference type="Pfam" id="PF01842">
    <property type="entry name" value="ACT"/>
    <property type="match status" value="1"/>
</dbReference>
<evidence type="ECO:0000256" key="9">
    <source>
        <dbReference type="ARBA" id="ARBA00023141"/>
    </source>
</evidence>
<evidence type="ECO:0000256" key="10">
    <source>
        <dbReference type="ARBA" id="ARBA00049260"/>
    </source>
</evidence>
<dbReference type="EC" id="1.3.1.12" evidence="3"/>
<dbReference type="PANTHER" id="PTHR21363">
    <property type="entry name" value="PREPHENATE DEHYDROGENASE"/>
    <property type="match status" value="1"/>
</dbReference>
<dbReference type="InterPro" id="IPR046825">
    <property type="entry name" value="PDH_C"/>
</dbReference>
<evidence type="ECO:0000259" key="12">
    <source>
        <dbReference type="PROSITE" id="PS51671"/>
    </source>
</evidence>
<protein>
    <recommendedName>
        <fullName evidence="4">Prephenate dehydrogenase</fullName>
        <ecNumber evidence="3">1.3.1.12</ecNumber>
    </recommendedName>
</protein>
<evidence type="ECO:0000256" key="4">
    <source>
        <dbReference type="ARBA" id="ARBA00016891"/>
    </source>
</evidence>
<comment type="pathway">
    <text evidence="1">Amino-acid biosynthesis; L-tyrosine biosynthesis; (4-hydroxyphenyl)pyruvate from prephenate (NAD(+) route): step 1/1.</text>
</comment>
<evidence type="ECO:0000256" key="1">
    <source>
        <dbReference type="ARBA" id="ARBA00005067"/>
    </source>
</evidence>
<evidence type="ECO:0000256" key="8">
    <source>
        <dbReference type="ARBA" id="ARBA00023027"/>
    </source>
</evidence>
<dbReference type="SUPFAM" id="SSF55021">
    <property type="entry name" value="ACT-like"/>
    <property type="match status" value="1"/>
</dbReference>
<name>A0A415EWF5_ENTCA</name>
<dbReference type="InterPro" id="IPR002912">
    <property type="entry name" value="ACT_dom"/>
</dbReference>
<dbReference type="GO" id="GO:0004665">
    <property type="term" value="F:prephenate dehydrogenase (NADP+) activity"/>
    <property type="evidence" value="ECO:0007669"/>
    <property type="project" value="InterPro"/>
</dbReference>
<dbReference type="EMBL" id="QRMZ01000003">
    <property type="protein sequence ID" value="RHK07652.1"/>
    <property type="molecule type" value="Genomic_DNA"/>
</dbReference>
<dbReference type="CDD" id="cd04909">
    <property type="entry name" value="ACT_PDH-BS"/>
    <property type="match status" value="1"/>
</dbReference>
<dbReference type="GO" id="GO:0008977">
    <property type="term" value="F:prephenate dehydrogenase (NAD+) activity"/>
    <property type="evidence" value="ECO:0007669"/>
    <property type="project" value="UniProtKB-EC"/>
</dbReference>
<evidence type="ECO:0000256" key="2">
    <source>
        <dbReference type="ARBA" id="ARBA00007964"/>
    </source>
</evidence>
<dbReference type="Pfam" id="PF20463">
    <property type="entry name" value="PDH_C"/>
    <property type="match status" value="1"/>
</dbReference>
<dbReference type="SUPFAM" id="SSF51735">
    <property type="entry name" value="NAD(P)-binding Rossmann-fold domains"/>
    <property type="match status" value="1"/>
</dbReference>